<dbReference type="Gene3D" id="3.90.650.10">
    <property type="entry name" value="PurM-like C-terminal domain"/>
    <property type="match status" value="1"/>
</dbReference>
<proteinExistence type="predicted"/>
<sequence>GHDKVEEAGCVIVGGHTVEAREMKYGLSVTGKINPDRILTTANAQPGDALVLTKPLGTGIITTAFKLGTVSEEQYQAVTESMLMLNSTASKLAIQYGANACTDITGFSLLGHSWTMAKESGVGLVFYSAAIPTFTGVEEFAAQGYLTGGGANNREYTKDHILIDEQITEDLIQVLYDPQTSGGLLISISDEVAEGFVDDLRSQGVEFAQKIGRVTKEHPGQIIVSND</sequence>
<feature type="non-terminal residue" evidence="4">
    <location>
        <position position="1"/>
    </location>
</feature>
<dbReference type="PANTHER" id="PTHR10256">
    <property type="entry name" value="SELENIDE, WATER DIKINASE"/>
    <property type="match status" value="1"/>
</dbReference>
<dbReference type="EMBL" id="BARS01007030">
    <property type="protein sequence ID" value="GAF77266.1"/>
    <property type="molecule type" value="Genomic_DNA"/>
</dbReference>
<evidence type="ECO:0000313" key="4">
    <source>
        <dbReference type="EMBL" id="GAF77266.1"/>
    </source>
</evidence>
<dbReference type="InterPro" id="IPR010918">
    <property type="entry name" value="PurM-like_C_dom"/>
</dbReference>
<gene>
    <name evidence="4" type="ORF">S01H1_13612</name>
</gene>
<feature type="domain" description="PurM-like C-terminal" evidence="3">
    <location>
        <begin position="45"/>
        <end position="223"/>
    </location>
</feature>
<dbReference type="PANTHER" id="PTHR10256:SF0">
    <property type="entry name" value="INACTIVE SELENIDE, WATER DIKINASE-LIKE PROTEIN-RELATED"/>
    <property type="match status" value="1"/>
</dbReference>
<accession>X0SQ45</accession>
<dbReference type="NCBIfam" id="TIGR00476">
    <property type="entry name" value="selD"/>
    <property type="match status" value="1"/>
</dbReference>
<protein>
    <recommendedName>
        <fullName evidence="3">PurM-like C-terminal domain-containing protein</fullName>
    </recommendedName>
</protein>
<comment type="caution">
    <text evidence="4">The sequence shown here is derived from an EMBL/GenBank/DDBJ whole genome shotgun (WGS) entry which is preliminary data.</text>
</comment>
<dbReference type="Pfam" id="PF02769">
    <property type="entry name" value="AIRS_C"/>
    <property type="match status" value="1"/>
</dbReference>
<dbReference type="SUPFAM" id="SSF56042">
    <property type="entry name" value="PurM C-terminal domain-like"/>
    <property type="match status" value="1"/>
</dbReference>
<dbReference type="InterPro" id="IPR036921">
    <property type="entry name" value="PurM-like_N_sf"/>
</dbReference>
<evidence type="ECO:0000259" key="3">
    <source>
        <dbReference type="Pfam" id="PF02769"/>
    </source>
</evidence>
<dbReference type="GO" id="GO:0005737">
    <property type="term" value="C:cytoplasm"/>
    <property type="evidence" value="ECO:0007669"/>
    <property type="project" value="TreeGrafter"/>
</dbReference>
<dbReference type="InterPro" id="IPR004536">
    <property type="entry name" value="SPS/SelD"/>
</dbReference>
<evidence type="ECO:0000256" key="1">
    <source>
        <dbReference type="ARBA" id="ARBA00022741"/>
    </source>
</evidence>
<name>X0SQ45_9ZZZZ</name>
<dbReference type="InterPro" id="IPR036676">
    <property type="entry name" value="PurM-like_C_sf"/>
</dbReference>
<keyword evidence="2" id="KW-0067">ATP-binding</keyword>
<dbReference type="GO" id="GO:0005524">
    <property type="term" value="F:ATP binding"/>
    <property type="evidence" value="ECO:0007669"/>
    <property type="project" value="UniProtKB-KW"/>
</dbReference>
<dbReference type="AlphaFoldDB" id="X0SQ45"/>
<reference evidence="4" key="1">
    <citation type="journal article" date="2014" name="Front. Microbiol.">
        <title>High frequency of phylogenetically diverse reductive dehalogenase-homologous genes in deep subseafloor sedimentary metagenomes.</title>
        <authorList>
            <person name="Kawai M."/>
            <person name="Futagami T."/>
            <person name="Toyoda A."/>
            <person name="Takaki Y."/>
            <person name="Nishi S."/>
            <person name="Hori S."/>
            <person name="Arai W."/>
            <person name="Tsubouchi T."/>
            <person name="Morono Y."/>
            <person name="Uchiyama I."/>
            <person name="Ito T."/>
            <person name="Fujiyama A."/>
            <person name="Inagaki F."/>
            <person name="Takami H."/>
        </authorList>
    </citation>
    <scope>NUCLEOTIDE SEQUENCE</scope>
    <source>
        <strain evidence="4">Expedition CK06-06</strain>
    </source>
</reference>
<dbReference type="Gene3D" id="3.30.1330.10">
    <property type="entry name" value="PurM-like, N-terminal domain"/>
    <property type="match status" value="1"/>
</dbReference>
<keyword evidence="1" id="KW-0547">Nucleotide-binding</keyword>
<evidence type="ECO:0000256" key="2">
    <source>
        <dbReference type="ARBA" id="ARBA00022840"/>
    </source>
</evidence>
<dbReference type="GO" id="GO:0016260">
    <property type="term" value="P:selenocysteine biosynthetic process"/>
    <property type="evidence" value="ECO:0007669"/>
    <property type="project" value="TreeGrafter"/>
</dbReference>
<dbReference type="GO" id="GO:0004756">
    <property type="term" value="F:selenide, water dikinase activity"/>
    <property type="evidence" value="ECO:0007669"/>
    <property type="project" value="TreeGrafter"/>
</dbReference>
<organism evidence="4">
    <name type="scientific">marine sediment metagenome</name>
    <dbReference type="NCBI Taxonomy" id="412755"/>
    <lineage>
        <taxon>unclassified sequences</taxon>
        <taxon>metagenomes</taxon>
        <taxon>ecological metagenomes</taxon>
    </lineage>
</organism>
<dbReference type="SUPFAM" id="SSF55326">
    <property type="entry name" value="PurM N-terminal domain-like"/>
    <property type="match status" value="1"/>
</dbReference>